<organism evidence="1 2">
    <name type="scientific">Candidatus Scalindua arabica</name>
    <dbReference type="NCBI Taxonomy" id="1127984"/>
    <lineage>
        <taxon>Bacteria</taxon>
        <taxon>Pseudomonadati</taxon>
        <taxon>Planctomycetota</taxon>
        <taxon>Candidatus Brocadiia</taxon>
        <taxon>Candidatus Brocadiales</taxon>
        <taxon>Candidatus Scalinduaceae</taxon>
        <taxon>Candidatus Scalindua</taxon>
    </lineage>
</organism>
<accession>A0A942A1V5</accession>
<dbReference type="AlphaFoldDB" id="A0A942A1V5"/>
<dbReference type="Gene3D" id="3.40.50.720">
    <property type="entry name" value="NAD(P)-binding Rossmann-like Domain"/>
    <property type="match status" value="1"/>
</dbReference>
<dbReference type="PANTHER" id="PTHR12126:SF11">
    <property type="entry name" value="NADH DEHYDROGENASE [UBIQUINONE] 1 ALPHA SUBCOMPLEX SUBUNIT 9, MITOCHONDRIAL"/>
    <property type="match status" value="1"/>
</dbReference>
<dbReference type="SUPFAM" id="SSF51735">
    <property type="entry name" value="NAD(P)-binding Rossmann-fold domains"/>
    <property type="match status" value="1"/>
</dbReference>
<dbReference type="InterPro" id="IPR051207">
    <property type="entry name" value="ComplexI_NDUFA9_subunit"/>
</dbReference>
<dbReference type="EMBL" id="JAANXD010000044">
    <property type="protein sequence ID" value="MBS1258031.1"/>
    <property type="molecule type" value="Genomic_DNA"/>
</dbReference>
<sequence>MPEKQIHAVTGAYGYSGKYITRRLLGRRNSVITLTNSMHRSNLFGKEDILINNIAWALHKLPVFAVFGDGQYRLQPIYVDDLAELAVEHGEKEENSIINAVGPETFTYKELIQTIGRIIGKDRPIISVHPTLVYIAGMIISQMVNDVLITPEEIEGLMSNLLCIDSPPTGKTRLTDWIEEHAESLGRQYTSELVRRIDRETEYKSN</sequence>
<dbReference type="GO" id="GO:0044877">
    <property type="term" value="F:protein-containing complex binding"/>
    <property type="evidence" value="ECO:0007669"/>
    <property type="project" value="TreeGrafter"/>
</dbReference>
<reference evidence="1" key="1">
    <citation type="journal article" date="2021" name="ISME J.">
        <title>Fine-scale metabolic discontinuity in a stratified prokaryote microbiome of a Red Sea deep halocline.</title>
        <authorList>
            <person name="Michoud G."/>
            <person name="Ngugi D.K."/>
            <person name="Barozzi A."/>
            <person name="Merlino G."/>
            <person name="Calleja M.L."/>
            <person name="Delgado-Huertas A."/>
            <person name="Moran X.A.G."/>
            <person name="Daffonchio D."/>
        </authorList>
    </citation>
    <scope>NUCLEOTIDE SEQUENCE</scope>
    <source>
        <strain evidence="1">SuakinDeep_MAG55_1</strain>
    </source>
</reference>
<dbReference type="InterPro" id="IPR036291">
    <property type="entry name" value="NAD(P)-bd_dom_sf"/>
</dbReference>
<comment type="caution">
    <text evidence="1">The sequence shown here is derived from an EMBL/GenBank/DDBJ whole genome shotgun (WGS) entry which is preliminary data.</text>
</comment>
<evidence type="ECO:0000313" key="2">
    <source>
        <dbReference type="Proteomes" id="UP000722750"/>
    </source>
</evidence>
<dbReference type="Proteomes" id="UP000722750">
    <property type="component" value="Unassembled WGS sequence"/>
</dbReference>
<evidence type="ECO:0000313" key="1">
    <source>
        <dbReference type="EMBL" id="MBS1258031.1"/>
    </source>
</evidence>
<dbReference type="PANTHER" id="PTHR12126">
    <property type="entry name" value="NADH-UBIQUINONE OXIDOREDUCTASE 39 KDA SUBUNIT-RELATED"/>
    <property type="match status" value="1"/>
</dbReference>
<gene>
    <name evidence="1" type="ORF">MAG551_01084</name>
</gene>
<proteinExistence type="predicted"/>
<protein>
    <submittedName>
        <fullName evidence="1">Uncharacterized protein</fullName>
    </submittedName>
</protein>
<name>A0A942A1V5_9BACT</name>